<evidence type="ECO:0000313" key="2">
    <source>
        <dbReference type="EMBL" id="OQV16429.1"/>
    </source>
</evidence>
<comment type="caution">
    <text evidence="2">The sequence shown here is derived from an EMBL/GenBank/DDBJ whole genome shotgun (WGS) entry which is preliminary data.</text>
</comment>
<proteinExistence type="predicted"/>
<evidence type="ECO:0000313" key="3">
    <source>
        <dbReference type="Proteomes" id="UP000192578"/>
    </source>
</evidence>
<evidence type="ECO:0000256" key="1">
    <source>
        <dbReference type="SAM" id="MobiDB-lite"/>
    </source>
</evidence>
<sequence>MTVDYLQGPSTTFKGPSTTFSDRPLPSGTVHYLQRPTTNRVIIQRCCPPTPITVHHPDRPSAAPAHHSRPSRTVIYLYRNRKEENNEEL</sequence>
<dbReference type="EMBL" id="MTYJ01000074">
    <property type="protein sequence ID" value="OQV16429.1"/>
    <property type="molecule type" value="Genomic_DNA"/>
</dbReference>
<reference evidence="3" key="1">
    <citation type="submission" date="2017-01" db="EMBL/GenBank/DDBJ databases">
        <title>Comparative genomics of anhydrobiosis in the tardigrade Hypsibius dujardini.</title>
        <authorList>
            <person name="Yoshida Y."/>
            <person name="Koutsovoulos G."/>
            <person name="Laetsch D."/>
            <person name="Stevens L."/>
            <person name="Kumar S."/>
            <person name="Horikawa D."/>
            <person name="Ishino K."/>
            <person name="Komine S."/>
            <person name="Tomita M."/>
            <person name="Blaxter M."/>
            <person name="Arakawa K."/>
        </authorList>
    </citation>
    <scope>NUCLEOTIDE SEQUENCE [LARGE SCALE GENOMIC DNA]</scope>
    <source>
        <strain evidence="3">Z151</strain>
    </source>
</reference>
<name>A0A1W0WML1_HYPEX</name>
<gene>
    <name evidence="2" type="ORF">BV898_09420</name>
</gene>
<accession>A0A1W0WML1</accession>
<dbReference type="AlphaFoldDB" id="A0A1W0WML1"/>
<organism evidence="2 3">
    <name type="scientific">Hypsibius exemplaris</name>
    <name type="common">Freshwater tardigrade</name>
    <dbReference type="NCBI Taxonomy" id="2072580"/>
    <lineage>
        <taxon>Eukaryota</taxon>
        <taxon>Metazoa</taxon>
        <taxon>Ecdysozoa</taxon>
        <taxon>Tardigrada</taxon>
        <taxon>Eutardigrada</taxon>
        <taxon>Parachela</taxon>
        <taxon>Hypsibioidea</taxon>
        <taxon>Hypsibiidae</taxon>
        <taxon>Hypsibius</taxon>
    </lineage>
</organism>
<dbReference type="Proteomes" id="UP000192578">
    <property type="component" value="Unassembled WGS sequence"/>
</dbReference>
<protein>
    <submittedName>
        <fullName evidence="2">Uncharacterized protein</fullName>
    </submittedName>
</protein>
<feature type="region of interest" description="Disordered" evidence="1">
    <location>
        <begin position="55"/>
        <end position="74"/>
    </location>
</feature>
<keyword evidence="3" id="KW-1185">Reference proteome</keyword>
<feature type="region of interest" description="Disordered" evidence="1">
    <location>
        <begin position="1"/>
        <end position="26"/>
    </location>
</feature>
<feature type="compositionally biased region" description="Polar residues" evidence="1">
    <location>
        <begin position="8"/>
        <end position="21"/>
    </location>
</feature>